<feature type="compositionally biased region" description="Basic and acidic residues" evidence="4">
    <location>
        <begin position="853"/>
        <end position="863"/>
    </location>
</feature>
<comment type="caution">
    <text evidence="5">The sequence shown here is derived from an EMBL/GenBank/DDBJ whole genome shotgun (WGS) entry which is preliminary data.</text>
</comment>
<dbReference type="Pfam" id="PF00612">
    <property type="entry name" value="IQ"/>
    <property type="match status" value="2"/>
</dbReference>
<keyword evidence="3" id="KW-0175">Coiled coil</keyword>
<dbReference type="CDD" id="cd23767">
    <property type="entry name" value="IQCD"/>
    <property type="match status" value="1"/>
</dbReference>
<feature type="region of interest" description="Disordered" evidence="4">
    <location>
        <begin position="146"/>
        <end position="168"/>
    </location>
</feature>
<evidence type="ECO:0000256" key="2">
    <source>
        <dbReference type="ARBA" id="ARBA00022737"/>
    </source>
</evidence>
<dbReference type="SMART" id="SM00015">
    <property type="entry name" value="IQ"/>
    <property type="match status" value="2"/>
</dbReference>
<dbReference type="OMA" id="CRFIRYQ"/>
<feature type="region of interest" description="Disordered" evidence="4">
    <location>
        <begin position="367"/>
        <end position="398"/>
    </location>
</feature>
<dbReference type="EMBL" id="LJSK01000271">
    <property type="protein sequence ID" value="KPI84305.1"/>
    <property type="molecule type" value="Genomic_DNA"/>
</dbReference>
<dbReference type="InterPro" id="IPR032675">
    <property type="entry name" value="LRR_dom_sf"/>
</dbReference>
<evidence type="ECO:0000256" key="4">
    <source>
        <dbReference type="SAM" id="MobiDB-lite"/>
    </source>
</evidence>
<dbReference type="SUPFAM" id="SSF52058">
    <property type="entry name" value="L domain-like"/>
    <property type="match status" value="1"/>
</dbReference>
<name>A0A0N1I0J5_LEPSE</name>
<dbReference type="AlphaFoldDB" id="A0A0N1I0J5"/>
<dbReference type="InterPro" id="IPR000048">
    <property type="entry name" value="IQ_motif_EF-hand-BS"/>
</dbReference>
<protein>
    <submittedName>
        <fullName evidence="5">Putative Leucine rich repeat protein</fullName>
    </submittedName>
</protein>
<dbReference type="PANTHER" id="PTHR15454:SF56">
    <property type="entry name" value="PROTEIN PHOSPHATASE 1 REGULATORY SUBUNIT 7-RELATED"/>
    <property type="match status" value="1"/>
</dbReference>
<organism evidence="5 6">
    <name type="scientific">Leptomonas seymouri</name>
    <dbReference type="NCBI Taxonomy" id="5684"/>
    <lineage>
        <taxon>Eukaryota</taxon>
        <taxon>Discoba</taxon>
        <taxon>Euglenozoa</taxon>
        <taxon>Kinetoplastea</taxon>
        <taxon>Metakinetoplastina</taxon>
        <taxon>Trypanosomatida</taxon>
        <taxon>Trypanosomatidae</taxon>
        <taxon>Leishmaniinae</taxon>
        <taxon>Leptomonas</taxon>
    </lineage>
</organism>
<dbReference type="GO" id="GO:0005737">
    <property type="term" value="C:cytoplasm"/>
    <property type="evidence" value="ECO:0007669"/>
    <property type="project" value="TreeGrafter"/>
</dbReference>
<dbReference type="VEuPathDB" id="TriTrypDB:Lsey_0271_0100"/>
<feature type="coiled-coil region" evidence="3">
    <location>
        <begin position="680"/>
        <end position="707"/>
    </location>
</feature>
<evidence type="ECO:0000256" key="3">
    <source>
        <dbReference type="SAM" id="Coils"/>
    </source>
</evidence>
<evidence type="ECO:0000313" key="5">
    <source>
        <dbReference type="EMBL" id="KPI84305.1"/>
    </source>
</evidence>
<feature type="region of interest" description="Disordered" evidence="4">
    <location>
        <begin position="840"/>
        <end position="863"/>
    </location>
</feature>
<dbReference type="PANTHER" id="PTHR15454">
    <property type="entry name" value="NISCHARIN RELATED"/>
    <property type="match status" value="1"/>
</dbReference>
<dbReference type="OrthoDB" id="1574204at2759"/>
<keyword evidence="6" id="KW-1185">Reference proteome</keyword>
<keyword evidence="2" id="KW-0677">Repeat</keyword>
<dbReference type="Proteomes" id="UP000038009">
    <property type="component" value="Unassembled WGS sequence"/>
</dbReference>
<keyword evidence="1" id="KW-0433">Leucine-rich repeat</keyword>
<evidence type="ECO:0000313" key="6">
    <source>
        <dbReference type="Proteomes" id="UP000038009"/>
    </source>
</evidence>
<accession>A0A0N1I0J5</accession>
<reference evidence="5 6" key="1">
    <citation type="journal article" date="2015" name="PLoS Pathog.">
        <title>Leptomonas seymouri: Adaptations to the Dixenous Life Cycle Analyzed by Genome Sequencing, Transcriptome Profiling and Co-infection with Leishmania donovani.</title>
        <authorList>
            <person name="Kraeva N."/>
            <person name="Butenko A."/>
            <person name="Hlavacova J."/>
            <person name="Kostygov A."/>
            <person name="Myskova J."/>
            <person name="Grybchuk D."/>
            <person name="Lestinova T."/>
            <person name="Votypka J."/>
            <person name="Volf P."/>
            <person name="Opperdoes F."/>
            <person name="Flegontov P."/>
            <person name="Lukes J."/>
            <person name="Yurchenko V."/>
        </authorList>
    </citation>
    <scope>NUCLEOTIDE SEQUENCE [LARGE SCALE GENOMIC DNA]</scope>
    <source>
        <strain evidence="5 6">ATCC 30220</strain>
    </source>
</reference>
<proteinExistence type="predicted"/>
<evidence type="ECO:0000256" key="1">
    <source>
        <dbReference type="ARBA" id="ARBA00022614"/>
    </source>
</evidence>
<gene>
    <name evidence="5" type="ORF">ABL78_6648</name>
</gene>
<dbReference type="PROSITE" id="PS50096">
    <property type="entry name" value="IQ"/>
    <property type="match status" value="2"/>
</dbReference>
<sequence>MTFCRQEGMCATHVVDLSFAPGEQQDLADLPFDVELLNGERAEDVQELNISHAHVLVLTSAPEAPINDILQFVRVLRASHNEISNLRGLEVFVSLEVLDLSYNALRVVDAHAATLLRSLKRLHTIDFSHNQMNLFDLDGSFGAPSARSAGQNGGAAGSPTSSFSAPGAGRRLSSSSVIHDAAPGMTALAAINLSHNAFIEIPDLRSAPFLQVVNISHNRLEDATDMDVRLPSLSLHTLQLHANRLPNATALVPLCALAATLKHIQVYDNPFTFVSGSAAEGVDMTLWWRPFLLFLCPLLNTVDQTEFTVSERRVAMRRLFRKHGALSRNLLEYMNVQNKETLETYLKQQSDAAEPPADALAVIEELKEEEEQDAAMPSRAREGAAAGSESEIGDSEYTTDVIVPMSRMNTVREQGVAESIGAHTSPYWDPNENMSPSAGVEAANTPSTRTSTRVVIVDPNSQPSNSSIEGILVMNHNRQRTKTVPIATVVRALQQKTRTLEEVVTVLWRSDLARRRAAAVVIQRHIRGALARMHLSEYDAESCRFIRYQLQHTAAVAKAQRAHPAAGAATGLSRCSNTRTTGVHHTRQSSIEAIEASGSSIEEVLVSMRSLQEVMNNMWVDLEEYRAMADREQRRAAILIQRRYRGYCARRDFGRVRLRSASPSSPLTTVVPPCKCAGRTASLQKEVTELRHEVRELRELLAQTARHQRLAAYENPEKAMDDIVRKHEARVSEDRNQAKNIYLHVDSRSPSATPSITVADAVTSQERGLRHSTPRGEGPEISTAHDEMMEAGSRSSSQFNIPLHRMPQQLSVQLSPPVAYSAVTNTSADVETKQFAKITKRRRGDVASPHALPLREDSVVSTD</sequence>
<dbReference type="Gene3D" id="3.80.10.10">
    <property type="entry name" value="Ribonuclease Inhibitor"/>
    <property type="match status" value="2"/>
</dbReference>